<keyword evidence="2" id="KW-1185">Reference proteome</keyword>
<accession>A0ABM7PC79</accession>
<name>A0ABM7PC79_9BACT</name>
<gene>
    <name evidence="1" type="ORF">DSLASN_03880</name>
</gene>
<dbReference type="EMBL" id="AP024488">
    <property type="protein sequence ID" value="BCS94756.1"/>
    <property type="molecule type" value="Genomic_DNA"/>
</dbReference>
<evidence type="ECO:0000313" key="1">
    <source>
        <dbReference type="EMBL" id="BCS94756.1"/>
    </source>
</evidence>
<organism evidence="1 2">
    <name type="scientific">Desulfoluna limicola</name>
    <dbReference type="NCBI Taxonomy" id="2810562"/>
    <lineage>
        <taxon>Bacteria</taxon>
        <taxon>Pseudomonadati</taxon>
        <taxon>Thermodesulfobacteriota</taxon>
        <taxon>Desulfobacteria</taxon>
        <taxon>Desulfobacterales</taxon>
        <taxon>Desulfolunaceae</taxon>
        <taxon>Desulfoluna</taxon>
    </lineage>
</organism>
<sequence length="57" mass="6069">MVLMSNDRIGALEGNRDGGMCVNPWGTSFHMKTRSASGVFTNLMVSSFGASVETEAI</sequence>
<evidence type="ECO:0000313" key="2">
    <source>
        <dbReference type="Proteomes" id="UP001320148"/>
    </source>
</evidence>
<proteinExistence type="predicted"/>
<dbReference type="Proteomes" id="UP001320148">
    <property type="component" value="Chromosome"/>
</dbReference>
<reference evidence="1 2" key="1">
    <citation type="submission" date="2021-02" db="EMBL/GenBank/DDBJ databases">
        <title>Complete genome of Desulfoluna sp. strain ASN36.</title>
        <authorList>
            <person name="Takahashi A."/>
            <person name="Kojima H."/>
            <person name="Fukui M."/>
        </authorList>
    </citation>
    <scope>NUCLEOTIDE SEQUENCE [LARGE SCALE GENOMIC DNA]</scope>
    <source>
        <strain evidence="1 2">ASN36</strain>
    </source>
</reference>
<protein>
    <submittedName>
        <fullName evidence="1">Uncharacterized protein</fullName>
    </submittedName>
</protein>